<comment type="caution">
    <text evidence="14">The sequence shown here is derived from an EMBL/GenBank/DDBJ whole genome shotgun (WGS) entry which is preliminary data.</text>
</comment>
<dbReference type="OrthoDB" id="9760494at2"/>
<dbReference type="Pfam" id="PF00593">
    <property type="entry name" value="TonB_dep_Rec_b-barrel"/>
    <property type="match status" value="1"/>
</dbReference>
<dbReference type="InterPro" id="IPR039426">
    <property type="entry name" value="TonB-dep_rcpt-like"/>
</dbReference>
<name>A0A7V7GUB3_9GAMM</name>
<organism evidence="14 15">
    <name type="scientific">Halopseudomonas laoshanensis</name>
    <dbReference type="NCBI Taxonomy" id="2268758"/>
    <lineage>
        <taxon>Bacteria</taxon>
        <taxon>Pseudomonadati</taxon>
        <taxon>Pseudomonadota</taxon>
        <taxon>Gammaproteobacteria</taxon>
        <taxon>Pseudomonadales</taxon>
        <taxon>Pseudomonadaceae</taxon>
        <taxon>Halopseudomonas</taxon>
    </lineage>
</organism>
<evidence type="ECO:0000256" key="7">
    <source>
        <dbReference type="ARBA" id="ARBA00023136"/>
    </source>
</evidence>
<keyword evidence="15" id="KW-1185">Reference proteome</keyword>
<evidence type="ECO:0000313" key="15">
    <source>
        <dbReference type="Proteomes" id="UP000463138"/>
    </source>
</evidence>
<dbReference type="SUPFAM" id="SSF56935">
    <property type="entry name" value="Porins"/>
    <property type="match status" value="1"/>
</dbReference>
<dbReference type="CDD" id="cd01347">
    <property type="entry name" value="ligand_gated_channel"/>
    <property type="match status" value="1"/>
</dbReference>
<dbReference type="InterPro" id="IPR000531">
    <property type="entry name" value="Beta-barrel_TonB"/>
</dbReference>
<feature type="chain" id="PRO_5031246181" evidence="11">
    <location>
        <begin position="29"/>
        <end position="658"/>
    </location>
</feature>
<dbReference type="InterPro" id="IPR012910">
    <property type="entry name" value="Plug_dom"/>
</dbReference>
<accession>A0A7V7GUB3</accession>
<evidence type="ECO:0000256" key="10">
    <source>
        <dbReference type="RuleBase" id="RU003357"/>
    </source>
</evidence>
<keyword evidence="4 9" id="KW-1134">Transmembrane beta strand</keyword>
<keyword evidence="8 9" id="KW-0998">Cell outer membrane</keyword>
<dbReference type="RefSeq" id="WP_149332446.1">
    <property type="nucleotide sequence ID" value="NZ_QOVF01000002.1"/>
</dbReference>
<evidence type="ECO:0000259" key="12">
    <source>
        <dbReference type="Pfam" id="PF00593"/>
    </source>
</evidence>
<dbReference type="Proteomes" id="UP000463138">
    <property type="component" value="Unassembled WGS sequence"/>
</dbReference>
<evidence type="ECO:0000256" key="9">
    <source>
        <dbReference type="PROSITE-ProRule" id="PRU01360"/>
    </source>
</evidence>
<dbReference type="InterPro" id="IPR036942">
    <property type="entry name" value="Beta-barrel_TonB_sf"/>
</dbReference>
<keyword evidence="6 10" id="KW-0798">TonB box</keyword>
<keyword evidence="11" id="KW-0732">Signal</keyword>
<evidence type="ECO:0000256" key="4">
    <source>
        <dbReference type="ARBA" id="ARBA00022452"/>
    </source>
</evidence>
<evidence type="ECO:0000256" key="1">
    <source>
        <dbReference type="ARBA" id="ARBA00004571"/>
    </source>
</evidence>
<dbReference type="EMBL" id="QOVF01000002">
    <property type="protein sequence ID" value="KAA0695078.1"/>
    <property type="molecule type" value="Genomic_DNA"/>
</dbReference>
<evidence type="ECO:0000256" key="8">
    <source>
        <dbReference type="ARBA" id="ARBA00023237"/>
    </source>
</evidence>
<dbReference type="GO" id="GO:0009279">
    <property type="term" value="C:cell outer membrane"/>
    <property type="evidence" value="ECO:0007669"/>
    <property type="project" value="UniProtKB-SubCell"/>
</dbReference>
<dbReference type="PROSITE" id="PS52016">
    <property type="entry name" value="TONB_DEPENDENT_REC_3"/>
    <property type="match status" value="1"/>
</dbReference>
<dbReference type="InterPro" id="IPR037066">
    <property type="entry name" value="Plug_dom_sf"/>
</dbReference>
<sequence>MKTFPAVLHPLASAVSIATLLVAVPALAQSTGTDPITLNPTEVTGEIGARQVESVEAVTLERFQATDLEDVFASQPEVSVGGGHSAAQKLYLRGIEDTQLNISIDGATQAGQTFHHTGRISIEPELLKRAEVQAGTGDATAGPGALGGSIRFVTKDPEDLLRAGESAGALVKGTYFSNAEGFKVNTSLFGRLTDSWSGMLVATHQDQNDYEDGSGDEVFGTGSRQDLGFAKLVGKLSADQTLRFSYDRRVDRGERTQRPQWVVSSFNPAYPLESQRDTYTLNYDWDPTGNPLLDVQATVFHTEMDLEQNVFDRWGLYYGNVESTGLDLRNTSLLGKHSLTYGVDHREDQVTAGPGGDQTAYEEDGSITGLYVQDSIRLNPKLLLGLGARYDLYRLTDATDQDFRDSGISPNVNLRYELNPNLSLLAGHSRALRGPRIRDAFKLDSATNDPDLKAEKARTTEVGFEYERGGLSLGGKVYQTEIEDIIVDFIGGPRLYENSGDLESQGVLLQAGYHWTRLSTGISYHHNDAELEGEPLNVYEHNGLGTSIGDTWMLNADYQFNQHLELGWQGRFVQSIDSLRTSVGRVDKPGYGVQDLYARWQPMADDSLTLSLTVKNLLDKDYLDHASNEDFQAIPDYEGIVGSAEPGREFRLGVAMRF</sequence>
<evidence type="ECO:0000256" key="2">
    <source>
        <dbReference type="ARBA" id="ARBA00009810"/>
    </source>
</evidence>
<evidence type="ECO:0000256" key="6">
    <source>
        <dbReference type="ARBA" id="ARBA00023077"/>
    </source>
</evidence>
<feature type="domain" description="TonB-dependent receptor-like beta-barrel" evidence="12">
    <location>
        <begin position="244"/>
        <end position="617"/>
    </location>
</feature>
<reference evidence="14 15" key="1">
    <citation type="submission" date="2018-07" db="EMBL/GenBank/DDBJ databases">
        <title>Pseudomonas laoshanensis sp. nov., isolated from soil.</title>
        <authorList>
            <person name="Sun J."/>
            <person name="Yu L."/>
            <person name="Wang M."/>
            <person name="Zhang C."/>
        </authorList>
    </citation>
    <scope>NUCLEOTIDE SEQUENCE [LARGE SCALE GENOMIC DNA]</scope>
    <source>
        <strain evidence="14 15">Y22</strain>
    </source>
</reference>
<evidence type="ECO:0000256" key="3">
    <source>
        <dbReference type="ARBA" id="ARBA00022448"/>
    </source>
</evidence>
<dbReference type="Gene3D" id="2.40.170.20">
    <property type="entry name" value="TonB-dependent receptor, beta-barrel domain"/>
    <property type="match status" value="1"/>
</dbReference>
<protein>
    <submittedName>
        <fullName evidence="14">TonB-dependent receptor</fullName>
    </submittedName>
</protein>
<evidence type="ECO:0000256" key="5">
    <source>
        <dbReference type="ARBA" id="ARBA00022692"/>
    </source>
</evidence>
<dbReference type="PANTHER" id="PTHR30069">
    <property type="entry name" value="TONB-DEPENDENT OUTER MEMBRANE RECEPTOR"/>
    <property type="match status" value="1"/>
</dbReference>
<keyword evidence="3 9" id="KW-0813">Transport</keyword>
<comment type="subcellular location">
    <subcellularLocation>
        <location evidence="1 9">Cell outer membrane</location>
        <topology evidence="1 9">Multi-pass membrane protein</topology>
    </subcellularLocation>
</comment>
<dbReference type="PANTHER" id="PTHR30069:SF41">
    <property type="entry name" value="HEME_HEMOPEXIN UTILIZATION PROTEIN C"/>
    <property type="match status" value="1"/>
</dbReference>
<feature type="signal peptide" evidence="11">
    <location>
        <begin position="1"/>
        <end position="28"/>
    </location>
</feature>
<feature type="domain" description="TonB-dependent receptor plug" evidence="13">
    <location>
        <begin position="51"/>
        <end position="148"/>
    </location>
</feature>
<evidence type="ECO:0000259" key="13">
    <source>
        <dbReference type="Pfam" id="PF07715"/>
    </source>
</evidence>
<dbReference type="Gene3D" id="2.170.130.10">
    <property type="entry name" value="TonB-dependent receptor, plug domain"/>
    <property type="match status" value="1"/>
</dbReference>
<evidence type="ECO:0000313" key="14">
    <source>
        <dbReference type="EMBL" id="KAA0695078.1"/>
    </source>
</evidence>
<dbReference type="GO" id="GO:0015344">
    <property type="term" value="F:siderophore uptake transmembrane transporter activity"/>
    <property type="evidence" value="ECO:0007669"/>
    <property type="project" value="TreeGrafter"/>
</dbReference>
<keyword evidence="5 9" id="KW-0812">Transmembrane</keyword>
<dbReference type="GO" id="GO:0044718">
    <property type="term" value="P:siderophore transmembrane transport"/>
    <property type="evidence" value="ECO:0007669"/>
    <property type="project" value="TreeGrafter"/>
</dbReference>
<comment type="similarity">
    <text evidence="2 9 10">Belongs to the TonB-dependent receptor family.</text>
</comment>
<dbReference type="AlphaFoldDB" id="A0A7V7GUB3"/>
<evidence type="ECO:0000256" key="11">
    <source>
        <dbReference type="SAM" id="SignalP"/>
    </source>
</evidence>
<proteinExistence type="inferred from homology"/>
<keyword evidence="7 9" id="KW-0472">Membrane</keyword>
<gene>
    <name evidence="14" type="ORF">DT594_09500</name>
</gene>
<keyword evidence="14" id="KW-0675">Receptor</keyword>
<dbReference type="Pfam" id="PF07715">
    <property type="entry name" value="Plug"/>
    <property type="match status" value="1"/>
</dbReference>